<accession>A0A1G6VWY9</accession>
<organism evidence="1 2">
    <name type="scientific">Auraticoccus monumenti</name>
    <dbReference type="NCBI Taxonomy" id="675864"/>
    <lineage>
        <taxon>Bacteria</taxon>
        <taxon>Bacillati</taxon>
        <taxon>Actinomycetota</taxon>
        <taxon>Actinomycetes</taxon>
        <taxon>Propionibacteriales</taxon>
        <taxon>Propionibacteriaceae</taxon>
        <taxon>Auraticoccus</taxon>
    </lineage>
</organism>
<protein>
    <recommendedName>
        <fullName evidence="3">Pilus assembly protein CpaE</fullName>
    </recommendedName>
</protein>
<dbReference type="AlphaFoldDB" id="A0A1G6VWY9"/>
<evidence type="ECO:0000313" key="1">
    <source>
        <dbReference type="EMBL" id="SDD58091.1"/>
    </source>
</evidence>
<dbReference type="STRING" id="675864.SAMN04489747_1279"/>
<sequence>MITAELAAELSRAGLGWKPTNGDRFMIPRQELDHEVYLVSDMTIEVEHQAVGGGLVKFNGTTEWALDSIAQGEVVWLPREDQLRHALGETFLSLARVYDSWVVTVEADGEEVRVIDNDVECVYAKALLRVLGASETS</sequence>
<evidence type="ECO:0000313" key="2">
    <source>
        <dbReference type="Proteomes" id="UP000198546"/>
    </source>
</evidence>
<dbReference type="EMBL" id="LT629688">
    <property type="protein sequence ID" value="SDD58091.1"/>
    <property type="molecule type" value="Genomic_DNA"/>
</dbReference>
<dbReference type="Proteomes" id="UP000198546">
    <property type="component" value="Chromosome i"/>
</dbReference>
<dbReference type="OrthoDB" id="3295834at2"/>
<keyword evidence="2" id="KW-1185">Reference proteome</keyword>
<dbReference type="RefSeq" id="WP_090596384.1">
    <property type="nucleotide sequence ID" value="NZ_LT629688.1"/>
</dbReference>
<name>A0A1G6VWY9_9ACTN</name>
<gene>
    <name evidence="1" type="ORF">SAMN04489747_1279</name>
</gene>
<proteinExistence type="predicted"/>
<reference evidence="1 2" key="1">
    <citation type="submission" date="2016-10" db="EMBL/GenBank/DDBJ databases">
        <authorList>
            <person name="de Groot N.N."/>
        </authorList>
    </citation>
    <scope>NUCLEOTIDE SEQUENCE [LARGE SCALE GENOMIC DNA]</scope>
    <source>
        <strain evidence="1 2">MON 2.2</strain>
    </source>
</reference>
<evidence type="ECO:0008006" key="3">
    <source>
        <dbReference type="Google" id="ProtNLM"/>
    </source>
</evidence>